<organism evidence="1 2">
    <name type="scientific">Streptomyces olivochromogenes</name>
    <dbReference type="NCBI Taxonomy" id="1963"/>
    <lineage>
        <taxon>Bacteria</taxon>
        <taxon>Bacillati</taxon>
        <taxon>Actinomycetota</taxon>
        <taxon>Actinomycetes</taxon>
        <taxon>Kitasatosporales</taxon>
        <taxon>Streptomycetaceae</taxon>
        <taxon>Streptomyces</taxon>
    </lineage>
</organism>
<keyword evidence="2" id="KW-1185">Reference proteome</keyword>
<dbReference type="Proteomes" id="UP000217446">
    <property type="component" value="Unassembled WGS sequence"/>
</dbReference>
<comment type="caution">
    <text evidence="1">The sequence shown here is derived from an EMBL/GenBank/DDBJ whole genome shotgun (WGS) entry which is preliminary data.</text>
</comment>
<accession>A0A250V2S6</accession>
<evidence type="ECO:0000313" key="2">
    <source>
        <dbReference type="Proteomes" id="UP000217446"/>
    </source>
</evidence>
<evidence type="ECO:0000313" key="1">
    <source>
        <dbReference type="EMBL" id="GAX48528.1"/>
    </source>
</evidence>
<reference evidence="2" key="1">
    <citation type="submission" date="2017-05" db="EMBL/GenBank/DDBJ databases">
        <title>Streptomyces olivochromogenes NBRC 3561 whole genome shotgun sequence.</title>
        <authorList>
            <person name="Dohra H."/>
            <person name="Kodani S."/>
        </authorList>
    </citation>
    <scope>NUCLEOTIDE SEQUENCE [LARGE SCALE GENOMIC DNA]</scope>
    <source>
        <strain evidence="2">NBRC 3561</strain>
    </source>
</reference>
<dbReference type="AlphaFoldDB" id="A0A250V2S6"/>
<proteinExistence type="predicted"/>
<protein>
    <submittedName>
        <fullName evidence="1">DDE transposase</fullName>
    </submittedName>
</protein>
<name>A0A250V2S6_STROL</name>
<dbReference type="EMBL" id="BDQI01000001">
    <property type="protein sequence ID" value="GAX48528.1"/>
    <property type="molecule type" value="Genomic_DNA"/>
</dbReference>
<sequence length="67" mass="6816">MIIDTQSVRVAAGVPKATTGLDANAKTPGRKRGLAVNVLGLILNVPLVCVRCCGRLGSGSGVLREGD</sequence>
<gene>
    <name evidence="1" type="ORF">SO3561_00008</name>
</gene>